<dbReference type="InterPro" id="IPR000515">
    <property type="entry name" value="MetI-like"/>
</dbReference>
<keyword evidence="3 5" id="KW-1133">Transmembrane helix</keyword>
<dbReference type="InterPro" id="IPR035906">
    <property type="entry name" value="MetI-like_sf"/>
</dbReference>
<feature type="transmembrane region" description="Helical" evidence="5">
    <location>
        <begin position="436"/>
        <end position="459"/>
    </location>
</feature>
<dbReference type="SUPFAM" id="SSF161098">
    <property type="entry name" value="MetI-like"/>
    <property type="match status" value="2"/>
</dbReference>
<evidence type="ECO:0000256" key="2">
    <source>
        <dbReference type="ARBA" id="ARBA00022692"/>
    </source>
</evidence>
<organism evidence="7 8">
    <name type="scientific">Vibrio marisflavi CECT 7928</name>
    <dbReference type="NCBI Taxonomy" id="634439"/>
    <lineage>
        <taxon>Bacteria</taxon>
        <taxon>Pseudomonadati</taxon>
        <taxon>Pseudomonadota</taxon>
        <taxon>Gammaproteobacteria</taxon>
        <taxon>Vibrionales</taxon>
        <taxon>Vibrionaceae</taxon>
        <taxon>Vibrio</taxon>
    </lineage>
</organism>
<proteinExistence type="inferred from homology"/>
<evidence type="ECO:0000313" key="8">
    <source>
        <dbReference type="Proteomes" id="UP000838748"/>
    </source>
</evidence>
<comment type="caution">
    <text evidence="7">The sequence shown here is derived from an EMBL/GenBank/DDBJ whole genome shotgun (WGS) entry which is preliminary data.</text>
</comment>
<feature type="transmembrane region" description="Helical" evidence="5">
    <location>
        <begin position="497"/>
        <end position="522"/>
    </location>
</feature>
<dbReference type="CDD" id="cd06261">
    <property type="entry name" value="TM_PBP2"/>
    <property type="match status" value="1"/>
</dbReference>
<evidence type="ECO:0000256" key="4">
    <source>
        <dbReference type="ARBA" id="ARBA00023136"/>
    </source>
</evidence>
<comment type="similarity">
    <text evidence="5">Belongs to the binding-protein-dependent transport system permease family.</text>
</comment>
<dbReference type="Pfam" id="PF00528">
    <property type="entry name" value="BPD_transp_1"/>
    <property type="match status" value="1"/>
</dbReference>
<feature type="transmembrane region" description="Helical" evidence="5">
    <location>
        <begin position="582"/>
        <end position="606"/>
    </location>
</feature>
<dbReference type="Gene3D" id="1.10.3720.10">
    <property type="entry name" value="MetI-like"/>
    <property type="match status" value="2"/>
</dbReference>
<feature type="transmembrane region" description="Helical" evidence="5">
    <location>
        <begin position="696"/>
        <end position="717"/>
    </location>
</feature>
<keyword evidence="5" id="KW-0813">Transport</keyword>
<dbReference type="EMBL" id="CAKLDM010000002">
    <property type="protein sequence ID" value="CAH0541075.1"/>
    <property type="molecule type" value="Genomic_DNA"/>
</dbReference>
<dbReference type="PANTHER" id="PTHR42727:SF1">
    <property type="entry name" value="PHOSPHATE TRANSPORT SYSTEM PERMEASE"/>
    <property type="match status" value="1"/>
</dbReference>
<sequence>MAGSGFSLREKDKKRLIKDRIAKAMVTCGGLAVLAALILIFVYLVNMVIPLFSSPTLKPYASGQITTKYQPLAMGIDDSGKYAYTISNDGELRFLSFNHNALSDLSSFNVSNSIQQIALTPNQEGWIALVDSKDDVTLIKPTFLHAYSQHRNLINPDVSYFFDGKATSLHKASTQLSKVAFSVNHGILTLAAAYTDGMVDVRWYSNAKEIHQFSLPINLPDIDQLLMTPDGKTIYLRYGSHLVVAEKSDNAFKVRESVDLSRDTDGVPVKSINLLARAYSLIVSYDNGDIAQWFDVLRSEKRTLTFIRSFTASKGLSFILPDSYRKGFYSFSQGGVVKSYYTTNDRVQTFSGLFDHAPKLAAMSGNEEYLLTYSKGKLSVSQANAYAPEISFSSLWRKVWYESYPKPAYVWQTTSSSHDYEAKFSLMPLTFGTLKAAAFAMLFSLPIAICGAIYTAYFMSETMRRIVKPSIELMEALPTVIIGFLAGLWFAPIVESHLVSIVLTMLLLPPFIVLMGFAWKLLPSAITRRCPNGWHPLILMPLVALFTYLLLDNSGIVEAWLFNGDVRVFLANHGIDYDQRNALVVGFAMGFAVIPTIFTIAEDAVFSVPKHLSDGSLALGATPWQTLTNVVLLTASPGIFSAVMMGLGRAVGETMIVMMATGNTPIMDWNILEGMRTLAATIAIEMPESEVGSPHFRLLFLAALILLVFTFAVNSLAEWVRQRLREKYRAM</sequence>
<keyword evidence="2 5" id="KW-0812">Transmembrane</keyword>
<evidence type="ECO:0000313" key="7">
    <source>
        <dbReference type="EMBL" id="CAH0541075.1"/>
    </source>
</evidence>
<gene>
    <name evidence="7" type="ORF">VMF7928_03353</name>
</gene>
<dbReference type="PANTHER" id="PTHR42727">
    <property type="entry name" value="PHOSPHATE TRANSPORT SYSTEM PERMEASE PROTEIN"/>
    <property type="match status" value="1"/>
</dbReference>
<feature type="transmembrane region" description="Helical" evidence="5">
    <location>
        <begin position="534"/>
        <end position="551"/>
    </location>
</feature>
<dbReference type="InterPro" id="IPR011048">
    <property type="entry name" value="Haem_d1_sf"/>
</dbReference>
<protein>
    <recommendedName>
        <fullName evidence="6">ABC transmembrane type-1 domain-containing protein</fullName>
    </recommendedName>
</protein>
<keyword evidence="4 5" id="KW-0472">Membrane</keyword>
<feature type="transmembrane region" description="Helical" evidence="5">
    <location>
        <begin position="471"/>
        <end position="491"/>
    </location>
</feature>
<evidence type="ECO:0000256" key="5">
    <source>
        <dbReference type="RuleBase" id="RU363032"/>
    </source>
</evidence>
<comment type="subcellular location">
    <subcellularLocation>
        <location evidence="1 5">Cell membrane</location>
        <topology evidence="1 5">Multi-pass membrane protein</topology>
    </subcellularLocation>
</comment>
<dbReference type="PROSITE" id="PS50928">
    <property type="entry name" value="ABC_TM1"/>
    <property type="match status" value="1"/>
</dbReference>
<feature type="domain" description="ABC transmembrane type-1" evidence="6">
    <location>
        <begin position="430"/>
        <end position="717"/>
    </location>
</feature>
<dbReference type="SUPFAM" id="SSF51004">
    <property type="entry name" value="C-terminal (heme d1) domain of cytochrome cd1-nitrite reductase"/>
    <property type="match status" value="1"/>
</dbReference>
<evidence type="ECO:0000256" key="1">
    <source>
        <dbReference type="ARBA" id="ARBA00004651"/>
    </source>
</evidence>
<name>A0ABN8E781_9VIBR</name>
<evidence type="ECO:0000256" key="3">
    <source>
        <dbReference type="ARBA" id="ARBA00022989"/>
    </source>
</evidence>
<feature type="transmembrane region" description="Helical" evidence="5">
    <location>
        <begin position="21"/>
        <end position="45"/>
    </location>
</feature>
<evidence type="ECO:0000259" key="6">
    <source>
        <dbReference type="PROSITE" id="PS50928"/>
    </source>
</evidence>
<dbReference type="RefSeq" id="WP_237362827.1">
    <property type="nucleotide sequence ID" value="NZ_CAKLDM010000002.1"/>
</dbReference>
<keyword evidence="8" id="KW-1185">Reference proteome</keyword>
<accession>A0ABN8E781</accession>
<reference evidence="7" key="1">
    <citation type="submission" date="2021-11" db="EMBL/GenBank/DDBJ databases">
        <authorList>
            <person name="Rodrigo-Torres L."/>
            <person name="Arahal R. D."/>
            <person name="Lucena T."/>
        </authorList>
    </citation>
    <scope>NUCLEOTIDE SEQUENCE</scope>
    <source>
        <strain evidence="7">CECT 7928</strain>
    </source>
</reference>
<dbReference type="Proteomes" id="UP000838748">
    <property type="component" value="Unassembled WGS sequence"/>
</dbReference>
<feature type="transmembrane region" description="Helical" evidence="5">
    <location>
        <begin position="627"/>
        <end position="648"/>
    </location>
</feature>